<name>A0AAE0I844_9PEZI</name>
<sequence>MSSAITTSTTPQTTLSASKPVMGTLRYIPAGHIPEKSPHNYHLPAISEFSDVRHLPLCNMLPLPSVADLAAAENHAQLSTHGFTAVTHPTTLNCPPYDVSSWKDPSLLAQHYIPDTAAMLKCITGCSAVITEALLLRSAIWTESDALATHAGHGRDTETDPEPQTDPSAETLSLETGFPAFIGFNASQGGVSPAPKPHVDYSPAGARTHIREYHSKLTSAAASIIAAEDALLAEGKSLKENYHPTDSTGGPRWALYSIWRPLKPVRRDPLALLDQRTLKDEDFIPVNITTPCLGREDGSTETHEAEGYLASYREGHEWNWIEDQKPEEVLVIGLFDSGMEREGGVASGGTLHSSVELEGREGEEARESLELRCLCVW</sequence>
<dbReference type="AlphaFoldDB" id="A0AAE0I844"/>
<evidence type="ECO:0000313" key="3">
    <source>
        <dbReference type="EMBL" id="KAK3320260.1"/>
    </source>
</evidence>
<dbReference type="PANTHER" id="PTHR34598">
    <property type="entry name" value="BLL6449 PROTEIN"/>
    <property type="match status" value="1"/>
</dbReference>
<organism evidence="3 4">
    <name type="scientific">Cercophora scortea</name>
    <dbReference type="NCBI Taxonomy" id="314031"/>
    <lineage>
        <taxon>Eukaryota</taxon>
        <taxon>Fungi</taxon>
        <taxon>Dikarya</taxon>
        <taxon>Ascomycota</taxon>
        <taxon>Pezizomycotina</taxon>
        <taxon>Sordariomycetes</taxon>
        <taxon>Sordariomycetidae</taxon>
        <taxon>Sordariales</taxon>
        <taxon>Lasiosphaeriaceae</taxon>
        <taxon>Cercophora</taxon>
    </lineage>
</organism>
<comment type="similarity">
    <text evidence="1">Belongs to the asaB hydroxylase/desaturase family.</text>
</comment>
<evidence type="ECO:0000313" key="4">
    <source>
        <dbReference type="Proteomes" id="UP001286456"/>
    </source>
</evidence>
<dbReference type="InterPro" id="IPR044053">
    <property type="entry name" value="AsaB-like"/>
</dbReference>
<protein>
    <submittedName>
        <fullName evidence="3">GA4 desaturase</fullName>
    </submittedName>
</protein>
<proteinExistence type="inferred from homology"/>
<reference evidence="3" key="1">
    <citation type="journal article" date="2023" name="Mol. Phylogenet. Evol.">
        <title>Genome-scale phylogeny and comparative genomics of the fungal order Sordariales.</title>
        <authorList>
            <person name="Hensen N."/>
            <person name="Bonometti L."/>
            <person name="Westerberg I."/>
            <person name="Brannstrom I.O."/>
            <person name="Guillou S."/>
            <person name="Cros-Aarteil S."/>
            <person name="Calhoun S."/>
            <person name="Haridas S."/>
            <person name="Kuo A."/>
            <person name="Mondo S."/>
            <person name="Pangilinan J."/>
            <person name="Riley R."/>
            <person name="LaButti K."/>
            <person name="Andreopoulos B."/>
            <person name="Lipzen A."/>
            <person name="Chen C."/>
            <person name="Yan M."/>
            <person name="Daum C."/>
            <person name="Ng V."/>
            <person name="Clum A."/>
            <person name="Steindorff A."/>
            <person name="Ohm R.A."/>
            <person name="Martin F."/>
            <person name="Silar P."/>
            <person name="Natvig D.O."/>
            <person name="Lalanne C."/>
            <person name="Gautier V."/>
            <person name="Ament-Velasquez S.L."/>
            <person name="Kruys A."/>
            <person name="Hutchinson M.I."/>
            <person name="Powell A.J."/>
            <person name="Barry K."/>
            <person name="Miller A.N."/>
            <person name="Grigoriev I.V."/>
            <person name="Debuchy R."/>
            <person name="Gladieux P."/>
            <person name="Hiltunen Thoren M."/>
            <person name="Johannesson H."/>
        </authorList>
    </citation>
    <scope>NUCLEOTIDE SEQUENCE</scope>
    <source>
        <strain evidence="3">SMH4131-1</strain>
    </source>
</reference>
<dbReference type="Proteomes" id="UP001286456">
    <property type="component" value="Unassembled WGS sequence"/>
</dbReference>
<gene>
    <name evidence="3" type="ORF">B0T19DRAFT_446025</name>
</gene>
<keyword evidence="4" id="KW-1185">Reference proteome</keyword>
<dbReference type="GO" id="GO:0016491">
    <property type="term" value="F:oxidoreductase activity"/>
    <property type="evidence" value="ECO:0007669"/>
    <property type="project" value="InterPro"/>
</dbReference>
<evidence type="ECO:0000256" key="1">
    <source>
        <dbReference type="ARBA" id="ARBA00023604"/>
    </source>
</evidence>
<reference evidence="3" key="2">
    <citation type="submission" date="2023-06" db="EMBL/GenBank/DDBJ databases">
        <authorList>
            <consortium name="Lawrence Berkeley National Laboratory"/>
            <person name="Haridas S."/>
            <person name="Hensen N."/>
            <person name="Bonometti L."/>
            <person name="Westerberg I."/>
            <person name="Brannstrom I.O."/>
            <person name="Guillou S."/>
            <person name="Cros-Aarteil S."/>
            <person name="Calhoun S."/>
            <person name="Kuo A."/>
            <person name="Mondo S."/>
            <person name="Pangilinan J."/>
            <person name="Riley R."/>
            <person name="Labutti K."/>
            <person name="Andreopoulos B."/>
            <person name="Lipzen A."/>
            <person name="Chen C."/>
            <person name="Yanf M."/>
            <person name="Daum C."/>
            <person name="Ng V."/>
            <person name="Clum A."/>
            <person name="Steindorff A."/>
            <person name="Ohm R."/>
            <person name="Martin F."/>
            <person name="Silar P."/>
            <person name="Natvig D."/>
            <person name="Lalanne C."/>
            <person name="Gautier V."/>
            <person name="Ament-Velasquez S.L."/>
            <person name="Kruys A."/>
            <person name="Hutchinson M.I."/>
            <person name="Powell A.J."/>
            <person name="Barry K."/>
            <person name="Miller A.N."/>
            <person name="Grigoriev I.V."/>
            <person name="Debuchy R."/>
            <person name="Gladieux P."/>
            <person name="Thoren M.H."/>
            <person name="Johannesson H."/>
        </authorList>
    </citation>
    <scope>NUCLEOTIDE SEQUENCE</scope>
    <source>
        <strain evidence="3">SMH4131-1</strain>
    </source>
</reference>
<dbReference type="EMBL" id="JAUEPO010000006">
    <property type="protein sequence ID" value="KAK3320260.1"/>
    <property type="molecule type" value="Genomic_DNA"/>
</dbReference>
<feature type="region of interest" description="Disordered" evidence="2">
    <location>
        <begin position="149"/>
        <end position="170"/>
    </location>
</feature>
<dbReference type="PANTHER" id="PTHR34598:SF3">
    <property type="entry name" value="OXIDOREDUCTASE AN1597"/>
    <property type="match status" value="1"/>
</dbReference>
<dbReference type="NCBIfam" id="NF041278">
    <property type="entry name" value="CmcJ_NvfI_EfuI"/>
    <property type="match status" value="1"/>
</dbReference>
<comment type="caution">
    <text evidence="3">The sequence shown here is derived from an EMBL/GenBank/DDBJ whole genome shotgun (WGS) entry which is preliminary data.</text>
</comment>
<evidence type="ECO:0000256" key="2">
    <source>
        <dbReference type="SAM" id="MobiDB-lite"/>
    </source>
</evidence>
<accession>A0AAE0I844</accession>